<keyword evidence="2" id="KW-0997">Cell inner membrane</keyword>
<dbReference type="Proteomes" id="UP000004925">
    <property type="component" value="Unassembled WGS sequence"/>
</dbReference>
<proteinExistence type="predicted"/>
<keyword evidence="5" id="KW-0472">Membrane</keyword>
<keyword evidence="1" id="KW-1003">Cell membrane</keyword>
<dbReference type="InterPro" id="IPR009993">
    <property type="entry name" value="WecF"/>
</dbReference>
<protein>
    <recommendedName>
        <fullName evidence="8">4-alpha-L-fucosyltransferase</fullName>
    </recommendedName>
</protein>
<evidence type="ECO:0000256" key="5">
    <source>
        <dbReference type="ARBA" id="ARBA00023136"/>
    </source>
</evidence>
<dbReference type="GO" id="GO:0008417">
    <property type="term" value="F:fucosyltransferase activity"/>
    <property type="evidence" value="ECO:0007669"/>
    <property type="project" value="InterPro"/>
</dbReference>
<dbReference type="eggNOG" id="COG0438">
    <property type="taxonomic scope" value="Bacteria"/>
</dbReference>
<evidence type="ECO:0000256" key="2">
    <source>
        <dbReference type="ARBA" id="ARBA00022519"/>
    </source>
</evidence>
<accession>A0A0M1VVL3</accession>
<evidence type="ECO:0000313" key="6">
    <source>
        <dbReference type="EMBL" id="EEO40632.2"/>
    </source>
</evidence>
<comment type="caution">
    <text evidence="6">The sequence shown here is derived from an EMBL/GenBank/DDBJ whole genome shotgun (WGS) entry which is preliminary data.</text>
</comment>
<dbReference type="GO" id="GO:0009246">
    <property type="term" value="P:enterobacterial common antigen biosynthetic process"/>
    <property type="evidence" value="ECO:0007669"/>
    <property type="project" value="InterPro"/>
</dbReference>
<gene>
    <name evidence="6" type="ORF">FSCG_01345</name>
</gene>
<keyword evidence="3" id="KW-0328">Glycosyltransferase</keyword>
<dbReference type="RefSeq" id="WP_032843850.1">
    <property type="nucleotide sequence ID" value="NZ_KQ235737.1"/>
</dbReference>
<dbReference type="AlphaFoldDB" id="A0A0M1VVL3"/>
<evidence type="ECO:0008006" key="8">
    <source>
        <dbReference type="Google" id="ProtNLM"/>
    </source>
</evidence>
<evidence type="ECO:0000256" key="1">
    <source>
        <dbReference type="ARBA" id="ARBA00022475"/>
    </source>
</evidence>
<evidence type="ECO:0000256" key="3">
    <source>
        <dbReference type="ARBA" id="ARBA00022676"/>
    </source>
</evidence>
<sequence>MKYLHIMRNDKFINPFIDFINKNFSKEENIFFVIDGLETLKVLNEKNIEWYISKGRNLKSILKKIILLLQLPILYIKLFNYCRKCEKIYFHGLFDPRVTIFIYFFRFFLKKSYWIIWGGDLYSYKDRKKKSFFYNIEDYVKGNMKGYISYIKGEFKLVQEWFKVKGNFYSSFTYPSNLYKKIEIRKEGKEGLWVQVGNSADPSNNHFEILEKLSKFKDMNIKLFCILSYGGNEEYKNRVIKRGSELFKDKFCPILNFMKFDEYMNFLSSLDIAIFAHDRQQAFGNITSLLSMKKTVYLKEKVTTYQTLKEMGIKVRSFDKLVDLEEFDENTLENNRKIIEENFSEEKLIEQWENIFEN</sequence>
<name>A0A0M1VVL3_FUSVC</name>
<evidence type="ECO:0000256" key="4">
    <source>
        <dbReference type="ARBA" id="ARBA00022679"/>
    </source>
</evidence>
<organism evidence="6 7">
    <name type="scientific">Fusobacterium vincentii 4_1_13</name>
    <dbReference type="NCBI Taxonomy" id="469606"/>
    <lineage>
        <taxon>Bacteria</taxon>
        <taxon>Fusobacteriati</taxon>
        <taxon>Fusobacteriota</taxon>
        <taxon>Fusobacteriia</taxon>
        <taxon>Fusobacteriales</taxon>
        <taxon>Fusobacteriaceae</taxon>
        <taxon>Fusobacterium</taxon>
    </lineage>
</organism>
<dbReference type="Pfam" id="PF07429">
    <property type="entry name" value="Glyco_transf_56"/>
    <property type="match status" value="1"/>
</dbReference>
<reference evidence="6 7" key="1">
    <citation type="submission" date="2011-10" db="EMBL/GenBank/DDBJ databases">
        <title>The Genome Sequence of Fusobacterium sp. 4_1_13.</title>
        <authorList>
            <consortium name="The Broad Institute Genome Sequencing Platform"/>
            <person name="Earl A."/>
            <person name="Ward D."/>
            <person name="Feldgarden M."/>
            <person name="Gevers D."/>
            <person name="Strauss J."/>
            <person name="Ambrose C."/>
            <person name="Allen-Vercoe E."/>
            <person name="Young S.K."/>
            <person name="Zeng Q."/>
            <person name="Gargeya S."/>
            <person name="Fitzgerald M."/>
            <person name="Haas B."/>
            <person name="Abouelleil A."/>
            <person name="Alvarado L."/>
            <person name="Arachchi H.M."/>
            <person name="Berlin A."/>
            <person name="Brown A."/>
            <person name="Chapman S.B."/>
            <person name="Chen Z."/>
            <person name="Dunbar C."/>
            <person name="Freedman E."/>
            <person name="Gearin G."/>
            <person name="Goldberg J."/>
            <person name="Griggs A."/>
            <person name="Gujja S."/>
            <person name="Heiman D."/>
            <person name="Howarth C."/>
            <person name="Larson L."/>
            <person name="Lui A."/>
            <person name="MacDonald P.J."/>
            <person name="Montmayeur A."/>
            <person name="Murphy C."/>
            <person name="Neiman D."/>
            <person name="Pearson M."/>
            <person name="Priest M."/>
            <person name="Roberts A."/>
            <person name="Saif S."/>
            <person name="Shea T."/>
            <person name="Shenoy N."/>
            <person name="Sisk P."/>
            <person name="Stolte C."/>
            <person name="Sykes S."/>
            <person name="Wortman J."/>
            <person name="Nusbaum C."/>
            <person name="Birren B."/>
        </authorList>
    </citation>
    <scope>NUCLEOTIDE SEQUENCE [LARGE SCALE GENOMIC DNA]</scope>
    <source>
        <strain evidence="6 7">4_1_13</strain>
    </source>
</reference>
<evidence type="ECO:0000313" key="7">
    <source>
        <dbReference type="Proteomes" id="UP000004925"/>
    </source>
</evidence>
<keyword evidence="4" id="KW-0808">Transferase</keyword>
<dbReference type="EMBL" id="ACDE02000018">
    <property type="protein sequence ID" value="EEO40632.2"/>
    <property type="molecule type" value="Genomic_DNA"/>
</dbReference>